<keyword evidence="5 10" id="KW-0812">Transmembrane</keyword>
<dbReference type="PANTHER" id="PTHR43394">
    <property type="entry name" value="ATP-DEPENDENT PERMEASE MDL1, MITOCHONDRIAL"/>
    <property type="match status" value="1"/>
</dbReference>
<keyword evidence="7 13" id="KW-0067">ATP-binding</keyword>
<dbReference type="PROSITE" id="PS50893">
    <property type="entry name" value="ABC_TRANSPORTER_2"/>
    <property type="match status" value="1"/>
</dbReference>
<evidence type="ECO:0000256" key="10">
    <source>
        <dbReference type="SAM" id="Phobius"/>
    </source>
</evidence>
<keyword evidence="8 10" id="KW-1133">Transmembrane helix</keyword>
<evidence type="ECO:0000313" key="14">
    <source>
        <dbReference type="Proteomes" id="UP000635606"/>
    </source>
</evidence>
<keyword evidence="9 10" id="KW-0472">Membrane</keyword>
<dbReference type="Pfam" id="PF00664">
    <property type="entry name" value="ABC_membrane"/>
    <property type="match status" value="1"/>
</dbReference>
<dbReference type="EMBL" id="BOPH01000021">
    <property type="protein sequence ID" value="GIJ66884.1"/>
    <property type="molecule type" value="Genomic_DNA"/>
</dbReference>
<dbReference type="Gene3D" id="1.20.1560.10">
    <property type="entry name" value="ABC transporter type 1, transmembrane domain"/>
    <property type="match status" value="1"/>
</dbReference>
<dbReference type="AlphaFoldDB" id="A0A8J3ZN63"/>
<evidence type="ECO:0000259" key="12">
    <source>
        <dbReference type="PROSITE" id="PS50929"/>
    </source>
</evidence>
<keyword evidence="4" id="KW-0997">Cell inner membrane</keyword>
<keyword evidence="6" id="KW-0547">Nucleotide-binding</keyword>
<accession>A0A8J3ZN63</accession>
<dbReference type="FunFam" id="3.40.50.300:FF:001001">
    <property type="entry name" value="Multidrug ABC transporter ATP-binding protein"/>
    <property type="match status" value="1"/>
</dbReference>
<evidence type="ECO:0000256" key="6">
    <source>
        <dbReference type="ARBA" id="ARBA00022741"/>
    </source>
</evidence>
<sequence>MRAAALGLIARDRRAVTIVLGLHCAAAVAALAAPWLLGRIVDGVSSGAGVSTVDTLALAIAGSVVVQGVLTRYAQYTGYRFGERAIARLREEFVARTVGLPVSVVERVGVGDLTTRSSVDVATVGNTVRELLPAFVLSVVRLLLLLAAIFLLHPALGLAALVGVLPILFGTRWYLRRASPAYVAEGAALADLTDTLTTTADGARTVEALRLAEERQRHGLRSIGRLWSRRRATLALRSVYYPIVESSYAPPVAAALVVGGFLMDRGAVTLGAVVAAALYLQQAIDPLDGLLLRIEVAQRGIASFARVLGVEQVPPEPAGTANPPPGRDLVVRGARFAYRVEGGSGPEVLHGIDLAVRPGERLAIVGPSGAGKSTLARLLAGIDAPTAGVVSLGGCPVTDLPPAVRRRRIALITQEHHLFIGTLRDNLSFAAPGAPDERLREALRVVGADWFDDLPDGLDTAYGDPDLDGVGADLGAADVQQIALARIVLADPDILILDEATAALDPTTARRTERALAAVLAGRTVIAIAHRLNTAHDADRVAVIEDGRVSELGSHDELMAAGGAYAMLWRSWHG</sequence>
<dbReference type="SUPFAM" id="SSF52540">
    <property type="entry name" value="P-loop containing nucleoside triphosphate hydrolases"/>
    <property type="match status" value="1"/>
</dbReference>
<dbReference type="InterPro" id="IPR027417">
    <property type="entry name" value="P-loop_NTPase"/>
</dbReference>
<dbReference type="PANTHER" id="PTHR43394:SF1">
    <property type="entry name" value="ATP-BINDING CASSETTE SUB-FAMILY B MEMBER 10, MITOCHONDRIAL"/>
    <property type="match status" value="1"/>
</dbReference>
<dbReference type="Proteomes" id="UP000635606">
    <property type="component" value="Unassembled WGS sequence"/>
</dbReference>
<dbReference type="InterPro" id="IPR036640">
    <property type="entry name" value="ABC1_TM_sf"/>
</dbReference>
<feature type="domain" description="ABC transmembrane type-1" evidence="12">
    <location>
        <begin position="18"/>
        <end position="299"/>
    </location>
</feature>
<reference evidence="13" key="1">
    <citation type="submission" date="2021-01" db="EMBL/GenBank/DDBJ databases">
        <title>Whole genome shotgun sequence of Virgisporangium ochraceum NBRC 16418.</title>
        <authorList>
            <person name="Komaki H."/>
            <person name="Tamura T."/>
        </authorList>
    </citation>
    <scope>NUCLEOTIDE SEQUENCE</scope>
    <source>
        <strain evidence="13">NBRC 16418</strain>
    </source>
</reference>
<evidence type="ECO:0000256" key="7">
    <source>
        <dbReference type="ARBA" id="ARBA00022840"/>
    </source>
</evidence>
<protein>
    <submittedName>
        <fullName evidence="13">Multidrug ABC transporter ATP-binding protein</fullName>
    </submittedName>
</protein>
<feature type="domain" description="ABC transporter" evidence="11">
    <location>
        <begin position="331"/>
        <end position="571"/>
    </location>
</feature>
<dbReference type="GO" id="GO:0005886">
    <property type="term" value="C:plasma membrane"/>
    <property type="evidence" value="ECO:0007669"/>
    <property type="project" value="UniProtKB-SubCell"/>
</dbReference>
<evidence type="ECO:0000259" key="11">
    <source>
        <dbReference type="PROSITE" id="PS50893"/>
    </source>
</evidence>
<dbReference type="InterPro" id="IPR003593">
    <property type="entry name" value="AAA+_ATPase"/>
</dbReference>
<dbReference type="GO" id="GO:0005524">
    <property type="term" value="F:ATP binding"/>
    <property type="evidence" value="ECO:0007669"/>
    <property type="project" value="UniProtKB-KW"/>
</dbReference>
<evidence type="ECO:0000256" key="9">
    <source>
        <dbReference type="ARBA" id="ARBA00023136"/>
    </source>
</evidence>
<evidence type="ECO:0000256" key="2">
    <source>
        <dbReference type="ARBA" id="ARBA00022448"/>
    </source>
</evidence>
<evidence type="ECO:0000256" key="8">
    <source>
        <dbReference type="ARBA" id="ARBA00022989"/>
    </source>
</evidence>
<keyword evidence="3" id="KW-1003">Cell membrane</keyword>
<comment type="subcellular location">
    <subcellularLocation>
        <location evidence="1">Cell membrane</location>
        <topology evidence="1">Multi-pass membrane protein</topology>
    </subcellularLocation>
</comment>
<dbReference type="CDD" id="cd07346">
    <property type="entry name" value="ABC_6TM_exporters"/>
    <property type="match status" value="1"/>
</dbReference>
<dbReference type="InterPro" id="IPR039421">
    <property type="entry name" value="Type_1_exporter"/>
</dbReference>
<organism evidence="13 14">
    <name type="scientific">Virgisporangium ochraceum</name>
    <dbReference type="NCBI Taxonomy" id="65505"/>
    <lineage>
        <taxon>Bacteria</taxon>
        <taxon>Bacillati</taxon>
        <taxon>Actinomycetota</taxon>
        <taxon>Actinomycetes</taxon>
        <taxon>Micromonosporales</taxon>
        <taxon>Micromonosporaceae</taxon>
        <taxon>Virgisporangium</taxon>
    </lineage>
</organism>
<proteinExistence type="predicted"/>
<evidence type="ECO:0000256" key="4">
    <source>
        <dbReference type="ARBA" id="ARBA00022519"/>
    </source>
</evidence>
<dbReference type="InterPro" id="IPR011527">
    <property type="entry name" value="ABC1_TM_dom"/>
</dbReference>
<evidence type="ECO:0000313" key="13">
    <source>
        <dbReference type="EMBL" id="GIJ66884.1"/>
    </source>
</evidence>
<comment type="caution">
    <text evidence="13">The sequence shown here is derived from an EMBL/GenBank/DDBJ whole genome shotgun (WGS) entry which is preliminary data.</text>
</comment>
<dbReference type="InterPro" id="IPR003439">
    <property type="entry name" value="ABC_transporter-like_ATP-bd"/>
</dbReference>
<gene>
    <name evidence="13" type="ORF">Voc01_018010</name>
</gene>
<dbReference type="SUPFAM" id="SSF90123">
    <property type="entry name" value="ABC transporter transmembrane region"/>
    <property type="match status" value="1"/>
</dbReference>
<dbReference type="Gene3D" id="3.40.50.300">
    <property type="entry name" value="P-loop containing nucleotide triphosphate hydrolases"/>
    <property type="match status" value="1"/>
</dbReference>
<dbReference type="GO" id="GO:0015421">
    <property type="term" value="F:ABC-type oligopeptide transporter activity"/>
    <property type="evidence" value="ECO:0007669"/>
    <property type="project" value="TreeGrafter"/>
</dbReference>
<feature type="transmembrane region" description="Helical" evidence="10">
    <location>
        <begin position="56"/>
        <end position="74"/>
    </location>
</feature>
<keyword evidence="2" id="KW-0813">Transport</keyword>
<evidence type="ECO:0000256" key="5">
    <source>
        <dbReference type="ARBA" id="ARBA00022692"/>
    </source>
</evidence>
<evidence type="ECO:0000256" key="1">
    <source>
        <dbReference type="ARBA" id="ARBA00004651"/>
    </source>
</evidence>
<name>A0A8J3ZN63_9ACTN</name>
<keyword evidence="14" id="KW-1185">Reference proteome</keyword>
<dbReference type="PROSITE" id="PS50929">
    <property type="entry name" value="ABC_TM1F"/>
    <property type="match status" value="1"/>
</dbReference>
<dbReference type="GO" id="GO:0016887">
    <property type="term" value="F:ATP hydrolysis activity"/>
    <property type="evidence" value="ECO:0007669"/>
    <property type="project" value="InterPro"/>
</dbReference>
<dbReference type="SMART" id="SM00382">
    <property type="entry name" value="AAA"/>
    <property type="match status" value="1"/>
</dbReference>
<dbReference type="Pfam" id="PF00005">
    <property type="entry name" value="ABC_tran"/>
    <property type="match status" value="1"/>
</dbReference>
<evidence type="ECO:0000256" key="3">
    <source>
        <dbReference type="ARBA" id="ARBA00022475"/>
    </source>
</evidence>